<evidence type="ECO:0000256" key="1">
    <source>
        <dbReference type="ARBA" id="ARBA00004123"/>
    </source>
</evidence>
<comment type="subcellular location">
    <subcellularLocation>
        <location evidence="1 9 10">Nucleus</location>
    </subcellularLocation>
</comment>
<dbReference type="PROSITE" id="PS50071">
    <property type="entry name" value="HOMEOBOX_2"/>
    <property type="match status" value="1"/>
</dbReference>
<dbReference type="InterPro" id="IPR001356">
    <property type="entry name" value="HD"/>
</dbReference>
<evidence type="ECO:0000256" key="2">
    <source>
        <dbReference type="ARBA" id="ARBA00022473"/>
    </source>
</evidence>
<dbReference type="AlphaFoldDB" id="S6CSA8"/>
<dbReference type="EMBL" id="HF564620">
    <property type="protein sequence ID" value="CCP29685.1"/>
    <property type="molecule type" value="mRNA"/>
</dbReference>
<dbReference type="InterPro" id="IPR009057">
    <property type="entry name" value="Homeodomain-like_sf"/>
</dbReference>
<sequence length="223" mass="25428">MPRIGRRNGNASSNSDGGGDVKKGSSRWTPTPEQRQILEKIFRSQYTIKPTHEQIEFIARKLQVYGPIEPKNVFFWFQNHKARNSGHSPKHDHQDEAASSASESQVVHNTVLSSMQVPNSFPFSHPDPGNGIPGQIKYPFVPFLFSHSQTQFYRPYQNPKIGSSTNGIKSYITPSQHMMRQFHLHYDNIENAKKNNQEITTRELNTLDLFPLHPDGTSKDKKS</sequence>
<accession>S6CSA8</accession>
<evidence type="ECO:0000259" key="12">
    <source>
        <dbReference type="PROSITE" id="PS50071"/>
    </source>
</evidence>
<evidence type="ECO:0000256" key="5">
    <source>
        <dbReference type="ARBA" id="ARBA00023155"/>
    </source>
</evidence>
<dbReference type="InterPro" id="IPR044555">
    <property type="entry name" value="WUSCHEL-like"/>
</dbReference>
<evidence type="ECO:0000313" key="13">
    <source>
        <dbReference type="EMBL" id="CCP29685.1"/>
    </source>
</evidence>
<feature type="region of interest" description="Disordered" evidence="11">
    <location>
        <begin position="1"/>
        <end position="34"/>
    </location>
</feature>
<proteinExistence type="evidence at transcript level"/>
<evidence type="ECO:0000256" key="9">
    <source>
        <dbReference type="PROSITE-ProRule" id="PRU00108"/>
    </source>
</evidence>
<protein>
    <submittedName>
        <fullName evidence="13">HD transcription factor</fullName>
    </submittedName>
</protein>
<evidence type="ECO:0000256" key="11">
    <source>
        <dbReference type="SAM" id="MobiDB-lite"/>
    </source>
</evidence>
<evidence type="ECO:0000256" key="7">
    <source>
        <dbReference type="ARBA" id="ARBA00023242"/>
    </source>
</evidence>
<keyword evidence="6" id="KW-0804">Transcription</keyword>
<keyword evidence="3" id="KW-0805">Transcription regulation</keyword>
<reference evidence="13" key="1">
    <citation type="journal article" date="2013" name="New Phytol.">
        <title>Symplesiomorphies in the WUSCHEL clade suggest that the last common ancestor of seed plants contained at least four independent stem cell niches.</title>
        <authorList>
            <person name="Nardmann J."/>
            <person name="Werr W."/>
        </authorList>
    </citation>
    <scope>NUCLEOTIDE SEQUENCE</scope>
    <source>
        <tissue evidence="13">Female flower</tissue>
    </source>
</reference>
<dbReference type="GO" id="GO:0099402">
    <property type="term" value="P:plant organ development"/>
    <property type="evidence" value="ECO:0007669"/>
    <property type="project" value="InterPro"/>
</dbReference>
<evidence type="ECO:0000256" key="10">
    <source>
        <dbReference type="RuleBase" id="RU000682"/>
    </source>
</evidence>
<dbReference type="GO" id="GO:0003700">
    <property type="term" value="F:DNA-binding transcription factor activity"/>
    <property type="evidence" value="ECO:0007669"/>
    <property type="project" value="InterPro"/>
</dbReference>
<dbReference type="Gene3D" id="1.10.10.60">
    <property type="entry name" value="Homeodomain-like"/>
    <property type="match status" value="1"/>
</dbReference>
<gene>
    <name evidence="13" type="primary">woxx</name>
</gene>
<dbReference type="Pfam" id="PF00046">
    <property type="entry name" value="Homeodomain"/>
    <property type="match status" value="1"/>
</dbReference>
<organism evidence="13">
    <name type="scientific">Gnetum gnemon</name>
    <name type="common">Spanish joint-fir</name>
    <name type="synonym">Gnetum acutatum</name>
    <dbReference type="NCBI Taxonomy" id="3382"/>
    <lineage>
        <taxon>Eukaryota</taxon>
        <taxon>Viridiplantae</taxon>
        <taxon>Streptophyta</taxon>
        <taxon>Embryophyta</taxon>
        <taxon>Tracheophyta</taxon>
        <taxon>Spermatophyta</taxon>
        <taxon>Gnetopsida</taxon>
        <taxon>Gnetidae</taxon>
        <taxon>Gnetales</taxon>
        <taxon>Gnetaceae</taxon>
        <taxon>Gnetum</taxon>
    </lineage>
</organism>
<keyword evidence="7 9" id="KW-0539">Nucleus</keyword>
<feature type="DNA-binding region" description="Homeobox" evidence="9">
    <location>
        <begin position="23"/>
        <end position="88"/>
    </location>
</feature>
<evidence type="ECO:0000256" key="6">
    <source>
        <dbReference type="ARBA" id="ARBA00023163"/>
    </source>
</evidence>
<dbReference type="PANTHER" id="PTHR45940">
    <property type="entry name" value="WUSCHEL-RELATED HOMEOBOX 1-RELATED"/>
    <property type="match status" value="1"/>
</dbReference>
<evidence type="ECO:0000256" key="4">
    <source>
        <dbReference type="ARBA" id="ARBA00023125"/>
    </source>
</evidence>
<keyword evidence="2" id="KW-0217">Developmental protein</keyword>
<keyword evidence="4 9" id="KW-0238">DNA-binding</keyword>
<name>S6CSA8_GNEGN</name>
<evidence type="ECO:0000256" key="8">
    <source>
        <dbReference type="ARBA" id="ARBA00024040"/>
    </source>
</evidence>
<feature type="region of interest" description="Disordered" evidence="11">
    <location>
        <begin position="83"/>
        <end position="104"/>
    </location>
</feature>
<dbReference type="GO" id="GO:0003677">
    <property type="term" value="F:DNA binding"/>
    <property type="evidence" value="ECO:0007669"/>
    <property type="project" value="UniProtKB-UniRule"/>
</dbReference>
<dbReference type="PANTHER" id="PTHR45940:SF13">
    <property type="entry name" value="WUSCHEL-RELATED HOMEOBOX 1"/>
    <property type="match status" value="1"/>
</dbReference>
<dbReference type="SUPFAM" id="SSF46689">
    <property type="entry name" value="Homeodomain-like"/>
    <property type="match status" value="1"/>
</dbReference>
<dbReference type="CDD" id="cd00086">
    <property type="entry name" value="homeodomain"/>
    <property type="match status" value="1"/>
</dbReference>
<comment type="similarity">
    <text evidence="8">Belongs to the WUS homeobox family.</text>
</comment>
<evidence type="ECO:0000256" key="3">
    <source>
        <dbReference type="ARBA" id="ARBA00023015"/>
    </source>
</evidence>
<feature type="domain" description="Homeobox" evidence="12">
    <location>
        <begin position="21"/>
        <end position="87"/>
    </location>
</feature>
<keyword evidence="5 9" id="KW-0371">Homeobox</keyword>
<dbReference type="SMART" id="SM00389">
    <property type="entry name" value="HOX"/>
    <property type="match status" value="1"/>
</dbReference>
<dbReference type="GO" id="GO:0005634">
    <property type="term" value="C:nucleus"/>
    <property type="evidence" value="ECO:0007669"/>
    <property type="project" value="UniProtKB-SubCell"/>
</dbReference>